<evidence type="ECO:0000313" key="2">
    <source>
        <dbReference type="EMBL" id="MBB2890421.1"/>
    </source>
</evidence>
<keyword evidence="3" id="KW-1185">Reference proteome</keyword>
<protein>
    <submittedName>
        <fullName evidence="2">Uncharacterized protein</fullName>
    </submittedName>
</protein>
<comment type="caution">
    <text evidence="2">The sequence shown here is derived from an EMBL/GenBank/DDBJ whole genome shotgun (WGS) entry which is preliminary data.</text>
</comment>
<dbReference type="Proteomes" id="UP000559182">
    <property type="component" value="Unassembled WGS sequence"/>
</dbReference>
<feature type="transmembrane region" description="Helical" evidence="1">
    <location>
        <begin position="150"/>
        <end position="170"/>
    </location>
</feature>
<reference evidence="2 3" key="1">
    <citation type="submission" date="2020-08" db="EMBL/GenBank/DDBJ databases">
        <title>Sequencing the genomes of 1000 actinobacteria strains.</title>
        <authorList>
            <person name="Klenk H.-P."/>
        </authorList>
    </citation>
    <scope>NUCLEOTIDE SEQUENCE [LARGE SCALE GENOMIC DNA]</scope>
    <source>
        <strain evidence="2 3">DSM 105369</strain>
    </source>
</reference>
<gene>
    <name evidence="2" type="ORF">FHU39_000405</name>
</gene>
<organism evidence="2 3">
    <name type="scientific">Flexivirga oryzae</name>
    <dbReference type="NCBI Taxonomy" id="1794944"/>
    <lineage>
        <taxon>Bacteria</taxon>
        <taxon>Bacillati</taxon>
        <taxon>Actinomycetota</taxon>
        <taxon>Actinomycetes</taxon>
        <taxon>Micrococcales</taxon>
        <taxon>Dermacoccaceae</taxon>
        <taxon>Flexivirga</taxon>
    </lineage>
</organism>
<feature type="transmembrane region" description="Helical" evidence="1">
    <location>
        <begin position="47"/>
        <end position="74"/>
    </location>
</feature>
<proteinExistence type="predicted"/>
<evidence type="ECO:0000313" key="3">
    <source>
        <dbReference type="Proteomes" id="UP000559182"/>
    </source>
</evidence>
<accession>A0A839N6P0</accession>
<keyword evidence="1" id="KW-1133">Transmembrane helix</keyword>
<evidence type="ECO:0000256" key="1">
    <source>
        <dbReference type="SAM" id="Phobius"/>
    </source>
</evidence>
<keyword evidence="1" id="KW-0812">Transmembrane</keyword>
<feature type="transmembrane region" description="Helical" evidence="1">
    <location>
        <begin position="119"/>
        <end position="143"/>
    </location>
</feature>
<feature type="transmembrane region" description="Helical" evidence="1">
    <location>
        <begin position="86"/>
        <end position="107"/>
    </location>
</feature>
<sequence length="206" mass="21668">MNLLPRMERIQELHRDRAAALAVVLGAALVLLLLTDAVGGFSWLGLVLTLVGGSIVLANSDSLAGLILLGAMVVQWLTSGMDTGSWWALPAAWLLLIAHVGVALTASGPDQAPIPRSVLALWVPRTVLVGLATAVVGVLALLIEPTNDELLPYGVAVVLIALVIAVLVLIRLTADPAEDPEAAVSGHYRSMYDRVSPDGTLNDQRH</sequence>
<name>A0A839N6P0_9MICO</name>
<keyword evidence="1" id="KW-0472">Membrane</keyword>
<dbReference type="AlphaFoldDB" id="A0A839N6P0"/>
<dbReference type="EMBL" id="JACHVQ010000001">
    <property type="protein sequence ID" value="MBB2890421.1"/>
    <property type="molecule type" value="Genomic_DNA"/>
</dbReference>
<dbReference type="RefSeq" id="WP_183318493.1">
    <property type="nucleotide sequence ID" value="NZ_JACHVQ010000001.1"/>
</dbReference>